<gene>
    <name evidence="2" type="ORF">M23134_07534</name>
</gene>
<comment type="caution">
    <text evidence="2">The sequence shown here is derived from an EMBL/GenBank/DDBJ whole genome shotgun (WGS) entry which is preliminary data.</text>
</comment>
<evidence type="ECO:0000313" key="2">
    <source>
        <dbReference type="EMBL" id="EAY31126.1"/>
    </source>
</evidence>
<keyword evidence="3" id="KW-1185">Reference proteome</keyword>
<dbReference type="AlphaFoldDB" id="A1ZF24"/>
<protein>
    <submittedName>
        <fullName evidence="2">Uncharacterized protein</fullName>
    </submittedName>
</protein>
<organism evidence="2 3">
    <name type="scientific">Microscilla marina ATCC 23134</name>
    <dbReference type="NCBI Taxonomy" id="313606"/>
    <lineage>
        <taxon>Bacteria</taxon>
        <taxon>Pseudomonadati</taxon>
        <taxon>Bacteroidota</taxon>
        <taxon>Cytophagia</taxon>
        <taxon>Cytophagales</taxon>
        <taxon>Microscillaceae</taxon>
        <taxon>Microscilla</taxon>
    </lineage>
</organism>
<reference evidence="2 3" key="1">
    <citation type="submission" date="2007-01" db="EMBL/GenBank/DDBJ databases">
        <authorList>
            <person name="Haygood M."/>
            <person name="Podell S."/>
            <person name="Anderson C."/>
            <person name="Hopkinson B."/>
            <person name="Roe K."/>
            <person name="Barbeau K."/>
            <person name="Gaasterland T."/>
            <person name="Ferriera S."/>
            <person name="Johnson J."/>
            <person name="Kravitz S."/>
            <person name="Beeson K."/>
            <person name="Sutton G."/>
            <person name="Rogers Y.-H."/>
            <person name="Friedman R."/>
            <person name="Frazier M."/>
            <person name="Venter J.C."/>
        </authorList>
    </citation>
    <scope>NUCLEOTIDE SEQUENCE [LARGE SCALE GENOMIC DNA]</scope>
    <source>
        <strain evidence="2 3">ATCC 23134</strain>
    </source>
</reference>
<keyword evidence="1" id="KW-1133">Transmembrane helix</keyword>
<dbReference type="EMBL" id="AAWS01000004">
    <property type="protein sequence ID" value="EAY31126.1"/>
    <property type="molecule type" value="Genomic_DNA"/>
</dbReference>
<dbReference type="Proteomes" id="UP000004095">
    <property type="component" value="Unassembled WGS sequence"/>
</dbReference>
<proteinExistence type="predicted"/>
<keyword evidence="1" id="KW-0472">Membrane</keyword>
<feature type="transmembrane region" description="Helical" evidence="1">
    <location>
        <begin position="6"/>
        <end position="26"/>
    </location>
</feature>
<evidence type="ECO:0000256" key="1">
    <source>
        <dbReference type="SAM" id="Phobius"/>
    </source>
</evidence>
<name>A1ZF24_MICM2</name>
<evidence type="ECO:0000313" key="3">
    <source>
        <dbReference type="Proteomes" id="UP000004095"/>
    </source>
</evidence>
<keyword evidence="1" id="KW-0812">Transmembrane</keyword>
<sequence length="50" mass="5948">MFLLYIEPSTLAIVSVPSIFVCYNHFRSLCWHIKNRTFRKNFGVRKNTAQ</sequence>
<accession>A1ZF24</accession>